<dbReference type="RefSeq" id="WP_185297201.1">
    <property type="nucleotide sequence ID" value="NZ_CP045702.1"/>
</dbReference>
<dbReference type="Proteomes" id="UP000515307">
    <property type="component" value="Chromosome"/>
</dbReference>
<reference evidence="3" key="1">
    <citation type="submission" date="2019-10" db="EMBL/GenBank/DDBJ databases">
        <title>Antimicrobial potential of Antarctic Bacteria.</title>
        <authorList>
            <person name="Benaud N."/>
            <person name="Edwards R.J."/>
            <person name="Ferrari B.C."/>
        </authorList>
    </citation>
    <scope>NUCLEOTIDE SEQUENCE [LARGE SCALE GENOMIC DNA]</scope>
    <source>
        <strain evidence="3">NBSH44</strain>
    </source>
</reference>
<dbReference type="PANTHER" id="PTHR43682">
    <property type="entry name" value="LACTATE UTILIZATION PROTEIN C"/>
    <property type="match status" value="1"/>
</dbReference>
<dbReference type="SUPFAM" id="SSF100950">
    <property type="entry name" value="NagB/RpiA/CoA transferase-like"/>
    <property type="match status" value="1"/>
</dbReference>
<name>A0A7G7BE68_9ACTN</name>
<dbReference type="Gene3D" id="3.40.50.10420">
    <property type="entry name" value="NagB/RpiA/CoA transferase-like"/>
    <property type="match status" value="1"/>
</dbReference>
<feature type="domain" description="LUD" evidence="1">
    <location>
        <begin position="52"/>
        <end position="210"/>
    </location>
</feature>
<evidence type="ECO:0000259" key="1">
    <source>
        <dbReference type="Pfam" id="PF02589"/>
    </source>
</evidence>
<dbReference type="PANTHER" id="PTHR43682:SF1">
    <property type="entry name" value="LACTATE UTILIZATION PROTEIN C"/>
    <property type="match status" value="1"/>
</dbReference>
<sequence length="214" mass="22831">MTTPQAGARETVLGRVRDALALAPVPEITIPRAYRTGRTLPDDERLALLTRRLVDYKARVHTCTAERTADVVADVLRELNARRTGVPDGLDEEWLGRYDGEVQQDSADIPAPGLDALDAVVTASAVSCAETGTIFLDGSPGQGRRALSLVPDVHVCVVDLSTVEAGVPEAVARLVPERPTTLISGPSATSDIELERVEGVHGPRTLVVVIRTDV</sequence>
<dbReference type="KEGG" id="sfiy:F0344_02520"/>
<accession>A0A7G7BE68</accession>
<evidence type="ECO:0000313" key="2">
    <source>
        <dbReference type="EMBL" id="QNE73633.1"/>
    </source>
</evidence>
<organism evidence="2 3">
    <name type="scientific">Streptomyces finlayi</name>
    <dbReference type="NCBI Taxonomy" id="67296"/>
    <lineage>
        <taxon>Bacteria</taxon>
        <taxon>Bacillati</taxon>
        <taxon>Actinomycetota</taxon>
        <taxon>Actinomycetes</taxon>
        <taxon>Kitasatosporales</taxon>
        <taxon>Streptomycetaceae</taxon>
        <taxon>Streptomyces</taxon>
    </lineage>
</organism>
<keyword evidence="3" id="KW-1185">Reference proteome</keyword>
<dbReference type="InterPro" id="IPR037171">
    <property type="entry name" value="NagB/RpiA_transferase-like"/>
</dbReference>
<dbReference type="InterPro" id="IPR003741">
    <property type="entry name" value="LUD_dom"/>
</dbReference>
<dbReference type="AlphaFoldDB" id="A0A7G7BE68"/>
<dbReference type="EMBL" id="CP045702">
    <property type="protein sequence ID" value="QNE73633.1"/>
    <property type="molecule type" value="Genomic_DNA"/>
</dbReference>
<evidence type="ECO:0000313" key="3">
    <source>
        <dbReference type="Proteomes" id="UP000515307"/>
    </source>
</evidence>
<dbReference type="Pfam" id="PF02589">
    <property type="entry name" value="LUD_dom"/>
    <property type="match status" value="1"/>
</dbReference>
<protein>
    <submittedName>
        <fullName evidence="2">Lactate utilization protein C</fullName>
    </submittedName>
</protein>
<proteinExistence type="predicted"/>
<dbReference type="InterPro" id="IPR024185">
    <property type="entry name" value="FTHF_cligase-like_sf"/>
</dbReference>
<gene>
    <name evidence="2" type="ORF">F0344_02520</name>
</gene>